<reference evidence="1" key="1">
    <citation type="journal article" date="2020" name="Phytopathology">
        <title>Genome sequence of the chestnut blight fungus Cryphonectria parasitica EP155: A fundamental resource for an archetypical invasive plant pathogen.</title>
        <authorList>
            <person name="Crouch J.A."/>
            <person name="Dawe A."/>
            <person name="Aerts A."/>
            <person name="Barry K."/>
            <person name="Churchill A.C.L."/>
            <person name="Grimwood J."/>
            <person name="Hillman B."/>
            <person name="Milgroom M.G."/>
            <person name="Pangilinan J."/>
            <person name="Smith M."/>
            <person name="Salamov A."/>
            <person name="Schmutz J."/>
            <person name="Yadav J."/>
            <person name="Grigoriev I.V."/>
            <person name="Nuss D."/>
        </authorList>
    </citation>
    <scope>NUCLEOTIDE SEQUENCE</scope>
    <source>
        <strain evidence="1">EP155</strain>
    </source>
</reference>
<evidence type="ECO:0000313" key="2">
    <source>
        <dbReference type="Proteomes" id="UP000803844"/>
    </source>
</evidence>
<dbReference type="RefSeq" id="XP_040781771.1">
    <property type="nucleotide sequence ID" value="XM_040922955.1"/>
</dbReference>
<name>A0A9P5CVN4_CRYP1</name>
<dbReference type="GeneID" id="63840084"/>
<comment type="caution">
    <text evidence="1">The sequence shown here is derived from an EMBL/GenBank/DDBJ whole genome shotgun (WGS) entry which is preliminary data.</text>
</comment>
<sequence length="99" mass="11361">MCGVACLISALVYLLLLSFFGSFAHSRHLLHRDFISLRFAVYQVSFSSLSQQQQYDSVDHCLFAIRLLTHSFSPFLGARHLTSSIISLTFAKRHRQRNQ</sequence>
<dbReference type="EMBL" id="MU032344">
    <property type="protein sequence ID" value="KAF3770810.1"/>
    <property type="molecule type" value="Genomic_DNA"/>
</dbReference>
<dbReference type="Proteomes" id="UP000803844">
    <property type="component" value="Unassembled WGS sequence"/>
</dbReference>
<accession>A0A9P5CVN4</accession>
<keyword evidence="2" id="KW-1185">Reference proteome</keyword>
<dbReference type="AlphaFoldDB" id="A0A9P5CVN4"/>
<proteinExistence type="predicted"/>
<organism evidence="1 2">
    <name type="scientific">Cryphonectria parasitica (strain ATCC 38755 / EP155)</name>
    <dbReference type="NCBI Taxonomy" id="660469"/>
    <lineage>
        <taxon>Eukaryota</taxon>
        <taxon>Fungi</taxon>
        <taxon>Dikarya</taxon>
        <taxon>Ascomycota</taxon>
        <taxon>Pezizomycotina</taxon>
        <taxon>Sordariomycetes</taxon>
        <taxon>Sordariomycetidae</taxon>
        <taxon>Diaporthales</taxon>
        <taxon>Cryphonectriaceae</taxon>
        <taxon>Cryphonectria-Endothia species complex</taxon>
        <taxon>Cryphonectria</taxon>
    </lineage>
</organism>
<protein>
    <submittedName>
        <fullName evidence="1">Uncharacterized protein</fullName>
    </submittedName>
</protein>
<gene>
    <name evidence="1" type="ORF">M406DRAFT_354575</name>
</gene>
<evidence type="ECO:0000313" key="1">
    <source>
        <dbReference type="EMBL" id="KAF3770810.1"/>
    </source>
</evidence>